<evidence type="ECO:0000256" key="5">
    <source>
        <dbReference type="ARBA" id="ARBA00004496"/>
    </source>
</evidence>
<evidence type="ECO:0000256" key="8">
    <source>
        <dbReference type="ARBA" id="ARBA00011976"/>
    </source>
</evidence>
<dbReference type="Proteomes" id="UP000000539">
    <property type="component" value="Chromosome 1"/>
</dbReference>
<dbReference type="InterPro" id="IPR038371">
    <property type="entry name" value="Cu_polyphenol_OxRdtase_sf"/>
</dbReference>
<dbReference type="GeneID" id="418840"/>
<evidence type="ECO:0000256" key="10">
    <source>
        <dbReference type="ARBA" id="ARBA00022490"/>
    </source>
</evidence>
<keyword evidence="37" id="KW-1185">Reference proteome</keyword>
<keyword evidence="11" id="KW-0597">Phosphoprotein</keyword>
<dbReference type="EC" id="2.4.2.28" evidence="8"/>
<dbReference type="Pfam" id="PF02578">
    <property type="entry name" value="Cu-oxidase_4"/>
    <property type="match status" value="1"/>
</dbReference>
<dbReference type="GO" id="GO:0006954">
    <property type="term" value="P:inflammatory response"/>
    <property type="evidence" value="ECO:0007669"/>
    <property type="project" value="UniProtKB-KW"/>
</dbReference>
<evidence type="ECO:0000256" key="22">
    <source>
        <dbReference type="ARBA" id="ARBA00023242"/>
    </source>
</evidence>
<dbReference type="RefSeq" id="XP_040513717.1">
    <property type="nucleotide sequence ID" value="XM_040657783.2"/>
</dbReference>
<organism evidence="36 37">
    <name type="scientific">Gallus gallus</name>
    <name type="common">Chicken</name>
    <dbReference type="NCBI Taxonomy" id="9031"/>
    <lineage>
        <taxon>Eukaryota</taxon>
        <taxon>Metazoa</taxon>
        <taxon>Chordata</taxon>
        <taxon>Craniata</taxon>
        <taxon>Vertebrata</taxon>
        <taxon>Euteleostomi</taxon>
        <taxon>Archelosauria</taxon>
        <taxon>Archosauria</taxon>
        <taxon>Dinosauria</taxon>
        <taxon>Saurischia</taxon>
        <taxon>Theropoda</taxon>
        <taxon>Coelurosauria</taxon>
        <taxon>Aves</taxon>
        <taxon>Neognathae</taxon>
        <taxon>Galloanserae</taxon>
        <taxon>Galliformes</taxon>
        <taxon>Phasianidae</taxon>
        <taxon>Phasianinae</taxon>
        <taxon>Gallus</taxon>
    </lineage>
</organism>
<dbReference type="SMR" id="A0A8V0XGG6"/>
<dbReference type="RefSeq" id="XP_040513726.1">
    <property type="nucleotide sequence ID" value="XM_040657792.2"/>
</dbReference>
<evidence type="ECO:0000256" key="23">
    <source>
        <dbReference type="ARBA" id="ARBA00047989"/>
    </source>
</evidence>
<evidence type="ECO:0000313" key="37">
    <source>
        <dbReference type="Proteomes" id="UP000000539"/>
    </source>
</evidence>
<dbReference type="AlphaFoldDB" id="A0A8V0XGG6"/>
<dbReference type="FunCoup" id="A0A8V0XGG6">
    <property type="interactions" value="95"/>
</dbReference>
<comment type="subcellular location">
    <subcellularLocation>
        <location evidence="5">Cytoplasm</location>
    </subcellularLocation>
    <subcellularLocation>
        <location evidence="3">Endoplasmic reticulum</location>
    </subcellularLocation>
    <subcellularLocation>
        <location evidence="2">Nucleus</location>
    </subcellularLocation>
    <subcellularLocation>
        <location evidence="4">Peroxisome</location>
    </subcellularLocation>
</comment>
<keyword evidence="12" id="KW-0399">Innate immunity</keyword>
<proteinExistence type="inferred from homology"/>
<comment type="catalytic activity">
    <reaction evidence="23">
        <text>adenosine + H2O + H(+) = inosine + NH4(+)</text>
        <dbReference type="Rhea" id="RHEA:24408"/>
        <dbReference type="ChEBI" id="CHEBI:15377"/>
        <dbReference type="ChEBI" id="CHEBI:15378"/>
        <dbReference type="ChEBI" id="CHEBI:16335"/>
        <dbReference type="ChEBI" id="CHEBI:17596"/>
        <dbReference type="ChEBI" id="CHEBI:28938"/>
        <dbReference type="EC" id="3.5.4.4"/>
    </reaction>
    <physiologicalReaction direction="left-to-right" evidence="23">
        <dbReference type="Rhea" id="RHEA:24409"/>
    </physiologicalReaction>
</comment>
<evidence type="ECO:0000256" key="15">
    <source>
        <dbReference type="ARBA" id="ARBA00022801"/>
    </source>
</evidence>
<dbReference type="GO" id="GO:0050727">
    <property type="term" value="P:regulation of inflammatory response"/>
    <property type="evidence" value="ECO:0007669"/>
    <property type="project" value="Ensembl"/>
</dbReference>
<dbReference type="PANTHER" id="PTHR30616">
    <property type="entry name" value="UNCHARACTERIZED PROTEIN YFIH"/>
    <property type="match status" value="1"/>
</dbReference>
<keyword evidence="35" id="KW-0812">Transmembrane</keyword>
<evidence type="ECO:0000256" key="20">
    <source>
        <dbReference type="ARBA" id="ARBA00023140"/>
    </source>
</evidence>
<evidence type="ECO:0000256" key="34">
    <source>
        <dbReference type="SAM" id="MobiDB-lite"/>
    </source>
</evidence>
<dbReference type="EC" id="2.4.2.1" evidence="7"/>
<keyword evidence="13" id="KW-0808">Transferase</keyword>
<evidence type="ECO:0000256" key="21">
    <source>
        <dbReference type="ARBA" id="ARBA00023198"/>
    </source>
</evidence>
<evidence type="ECO:0000256" key="3">
    <source>
        <dbReference type="ARBA" id="ARBA00004240"/>
    </source>
</evidence>
<keyword evidence="19" id="KW-0007">Acetylation</keyword>
<reference evidence="36" key="2">
    <citation type="submission" date="2025-08" db="UniProtKB">
        <authorList>
            <consortium name="Ensembl"/>
        </authorList>
    </citation>
    <scope>IDENTIFICATION</scope>
    <source>
        <strain evidence="36">broiler</strain>
    </source>
</reference>
<keyword evidence="20" id="KW-0576">Peroxisome</keyword>
<evidence type="ECO:0000256" key="19">
    <source>
        <dbReference type="ARBA" id="ARBA00022990"/>
    </source>
</evidence>
<dbReference type="FunFam" id="3.60.140.10:FF:000002">
    <property type="entry name" value="Laccase (multicopper oxidoreductase) domain-containing 1"/>
    <property type="match status" value="1"/>
</dbReference>
<keyword evidence="22" id="KW-0539">Nucleus</keyword>
<protein>
    <recommendedName>
        <fullName evidence="28">Purine nucleoside phosphorylase LACC1</fullName>
        <ecNumber evidence="7">2.4.2.1</ecNumber>
        <ecNumber evidence="8">2.4.2.28</ecNumber>
        <ecNumber evidence="9">3.5.4.4</ecNumber>
    </recommendedName>
    <alternativeName>
        <fullName evidence="31">Adenosine deaminase LACC1</fullName>
    </alternativeName>
    <alternativeName>
        <fullName evidence="30">Fatty acid metabolism-immunity nexus</fullName>
    </alternativeName>
    <alternativeName>
        <fullName evidence="29">Guanosine phosphorylase LACC1</fullName>
    </alternativeName>
    <alternativeName>
        <fullName evidence="32">Laccase domain-containing protein 1</fullName>
    </alternativeName>
    <alternativeName>
        <fullName evidence="33">S-methyl-5'-thioadenosine phosphorylase LACC1</fullName>
    </alternativeName>
</protein>
<dbReference type="GO" id="GO:0030641">
    <property type="term" value="P:regulation of cellular pH"/>
    <property type="evidence" value="ECO:0007669"/>
    <property type="project" value="Ensembl"/>
</dbReference>
<dbReference type="OrthoDB" id="10055554at2759"/>
<evidence type="ECO:0000256" key="31">
    <source>
        <dbReference type="ARBA" id="ARBA00079781"/>
    </source>
</evidence>
<evidence type="ECO:0000256" key="25">
    <source>
        <dbReference type="ARBA" id="ARBA00049893"/>
    </source>
</evidence>
<dbReference type="SUPFAM" id="SSF64438">
    <property type="entry name" value="CNF1/YfiH-like putative cysteine hydrolases"/>
    <property type="match status" value="1"/>
</dbReference>
<dbReference type="RefSeq" id="XP_040513739.1">
    <property type="nucleotide sequence ID" value="XM_040657805.2"/>
</dbReference>
<evidence type="ECO:0000256" key="2">
    <source>
        <dbReference type="ARBA" id="ARBA00004123"/>
    </source>
</evidence>
<gene>
    <name evidence="36" type="primary">LACC1</name>
</gene>
<reference evidence="36" key="1">
    <citation type="submission" date="2020-11" db="EMBL/GenBank/DDBJ databases">
        <title>Gallus gallus (Chicken) genome, bGalGal1, GRCg7b, maternal haplotype autosomes + Z &amp; W.</title>
        <authorList>
            <person name="Warren W."/>
            <person name="Formenti G."/>
            <person name="Fedrigo O."/>
            <person name="Haase B."/>
            <person name="Mountcastle J."/>
            <person name="Balacco J."/>
            <person name="Tracey A."/>
            <person name="Schneider V."/>
            <person name="Okimoto R."/>
            <person name="Cheng H."/>
            <person name="Hawken R."/>
            <person name="Howe K."/>
            <person name="Jarvis E.D."/>
        </authorList>
    </citation>
    <scope>NUCLEOTIDE SEQUENCE [LARGE SCALE GENOMIC DNA]</scope>
    <source>
        <strain evidence="36">Broiler</strain>
    </source>
</reference>
<evidence type="ECO:0000256" key="1">
    <source>
        <dbReference type="ARBA" id="ARBA00000553"/>
    </source>
</evidence>
<keyword evidence="10" id="KW-0963">Cytoplasm</keyword>
<evidence type="ECO:0000256" key="16">
    <source>
        <dbReference type="ARBA" id="ARBA00022824"/>
    </source>
</evidence>
<feature type="compositionally biased region" description="Basic and acidic residues" evidence="34">
    <location>
        <begin position="433"/>
        <end position="442"/>
    </location>
</feature>
<evidence type="ECO:0000256" key="13">
    <source>
        <dbReference type="ARBA" id="ARBA00022679"/>
    </source>
</evidence>
<keyword evidence="21" id="KW-0395">Inflammatory response</keyword>
<evidence type="ECO:0000256" key="29">
    <source>
        <dbReference type="ARBA" id="ARBA00075738"/>
    </source>
</evidence>
<dbReference type="EC" id="3.5.4.4" evidence="9"/>
<evidence type="ECO:0000256" key="14">
    <source>
        <dbReference type="ARBA" id="ARBA00022723"/>
    </source>
</evidence>
<dbReference type="GO" id="GO:0005783">
    <property type="term" value="C:endoplasmic reticulum"/>
    <property type="evidence" value="ECO:0007669"/>
    <property type="project" value="UniProtKB-SubCell"/>
</dbReference>
<comment type="similarity">
    <text evidence="6">Belongs to the purine nucleoside phosphorylase YfiH/LACC1 family.</text>
</comment>
<dbReference type="InterPro" id="IPR011324">
    <property type="entry name" value="Cytotoxic_necrot_fac-like_cat"/>
</dbReference>
<evidence type="ECO:0000256" key="17">
    <source>
        <dbReference type="ARBA" id="ARBA00022833"/>
    </source>
</evidence>
<dbReference type="GeneTree" id="ENSGT00390000000693"/>
<evidence type="ECO:0000256" key="27">
    <source>
        <dbReference type="ARBA" id="ARBA00063955"/>
    </source>
</evidence>
<evidence type="ECO:0000256" key="26">
    <source>
        <dbReference type="ARBA" id="ARBA00051406"/>
    </source>
</evidence>
<evidence type="ECO:0000256" key="11">
    <source>
        <dbReference type="ARBA" id="ARBA00022553"/>
    </source>
</evidence>
<evidence type="ECO:0000256" key="4">
    <source>
        <dbReference type="ARBA" id="ARBA00004275"/>
    </source>
</evidence>
<keyword evidence="17" id="KW-0862">Zinc</keyword>
<evidence type="ECO:0000256" key="12">
    <source>
        <dbReference type="ARBA" id="ARBA00022588"/>
    </source>
</evidence>
<dbReference type="GO" id="GO:1900542">
    <property type="term" value="P:regulation of purine nucleotide metabolic process"/>
    <property type="evidence" value="ECO:0007669"/>
    <property type="project" value="Ensembl"/>
</dbReference>
<name>A0A8V0XGG6_CHICK</name>
<comment type="catalytic activity">
    <reaction evidence="1">
        <text>inosine + phosphate = alpha-D-ribose 1-phosphate + hypoxanthine</text>
        <dbReference type="Rhea" id="RHEA:27646"/>
        <dbReference type="ChEBI" id="CHEBI:17368"/>
        <dbReference type="ChEBI" id="CHEBI:17596"/>
        <dbReference type="ChEBI" id="CHEBI:43474"/>
        <dbReference type="ChEBI" id="CHEBI:57720"/>
        <dbReference type="EC" id="2.4.2.1"/>
    </reaction>
    <physiologicalReaction direction="left-to-right" evidence="1">
        <dbReference type="Rhea" id="RHEA:27647"/>
    </physiologicalReaction>
</comment>
<feature type="transmembrane region" description="Helical" evidence="35">
    <location>
        <begin position="512"/>
        <end position="530"/>
    </location>
</feature>
<accession>A0A8V0XGG6</accession>
<evidence type="ECO:0000256" key="7">
    <source>
        <dbReference type="ARBA" id="ARBA00011886"/>
    </source>
</evidence>
<keyword evidence="15" id="KW-0378">Hydrolase</keyword>
<dbReference type="GO" id="GO:0004000">
    <property type="term" value="F:adenosine deaminase activity"/>
    <property type="evidence" value="ECO:0007669"/>
    <property type="project" value="Ensembl"/>
</dbReference>
<evidence type="ECO:0000256" key="32">
    <source>
        <dbReference type="ARBA" id="ARBA00081352"/>
    </source>
</evidence>
<dbReference type="GO" id="GO:0045087">
    <property type="term" value="P:innate immune response"/>
    <property type="evidence" value="ECO:0007669"/>
    <property type="project" value="UniProtKB-KW"/>
</dbReference>
<sequence>MVEAVLIDLFSLPASLHNGIQGVLRNTLEIIEKCSSTPTPFVYVMCCQMPESERKDEQESLLPALRDFQSTKKGLEVVCAQTTAAVLYTIKQILDEKDLSVIKVILPSLRKELMKVYIDHLFTAVYQFEFEDLKEASDCNNLQTIGPKREEQTVSTQDVALIRSEIQMHLKSLPSLKGELTILKSSLIPDDIFLHGFTTRTGGISYIPTLSSCNLFSSSKRRDPQAVVKENLRRLANAAGFNPENFHRVKTDHANAVCVMGRTEPDSYDGIVTNQKGVTIAAPGADCIPLLFADPVRKACGAAHSGWKGTLLGVSMATVNAMVSEYGCNVKDILVVLGPSVGPCCYKLPRESAEEFHRIDPKCVRQFDSAAPYIDIRRATRPAGGGPSPLPECAVPMRTAERHRPSRHTGTRDTAPRGHPPGRWPRRATSPHGETKKPDPQHHGCLHPNMGKAWLVTQSTAASPGLHRTEQITGELFMSCSIWAWLKLEQPRLSQAVRGCTDTAQALKKCIDAYYCCVTMCVVFFISGVLRKKKKEKGKRKIPWLAFPFLPRSGWNSCSTVLPRSKALPQRPVAQQTRLF</sequence>
<keyword evidence="16" id="KW-0256">Endoplasmic reticulum</keyword>
<comment type="catalytic activity">
    <reaction evidence="26">
        <text>guanosine + phosphate = alpha-D-ribose 1-phosphate + guanine</text>
        <dbReference type="Rhea" id="RHEA:13233"/>
        <dbReference type="ChEBI" id="CHEBI:16235"/>
        <dbReference type="ChEBI" id="CHEBI:16750"/>
        <dbReference type="ChEBI" id="CHEBI:43474"/>
        <dbReference type="ChEBI" id="CHEBI:57720"/>
        <dbReference type="EC" id="2.4.2.1"/>
    </reaction>
    <physiologicalReaction direction="left-to-right" evidence="26">
        <dbReference type="Rhea" id="RHEA:13234"/>
    </physiologicalReaction>
</comment>
<comment type="subunit">
    <text evidence="27">Interacts with FASN. Interacts with SDHA. Interacts with ATF6, EIF2AK3 and ERN1.</text>
</comment>
<dbReference type="Ensembl" id="ENSGALT00010007996.1">
    <property type="protein sequence ID" value="ENSGALP00010004789.1"/>
    <property type="gene ID" value="ENSGALG00010003432.1"/>
</dbReference>
<evidence type="ECO:0000256" key="28">
    <source>
        <dbReference type="ARBA" id="ARBA00071637"/>
    </source>
</evidence>
<dbReference type="InterPro" id="IPR003730">
    <property type="entry name" value="Cu_polyphenol_OxRdtase"/>
</dbReference>
<dbReference type="RefSeq" id="XP_040513730.1">
    <property type="nucleotide sequence ID" value="XM_040657796.2"/>
</dbReference>
<dbReference type="GO" id="GO:0002720">
    <property type="term" value="P:positive regulation of cytokine production involved in immune response"/>
    <property type="evidence" value="ECO:0007669"/>
    <property type="project" value="Ensembl"/>
</dbReference>
<keyword evidence="35" id="KW-1133">Transmembrane helix</keyword>
<dbReference type="GO" id="GO:0005777">
    <property type="term" value="C:peroxisome"/>
    <property type="evidence" value="ECO:0007669"/>
    <property type="project" value="UniProtKB-SubCell"/>
</dbReference>
<evidence type="ECO:0000256" key="18">
    <source>
        <dbReference type="ARBA" id="ARBA00022859"/>
    </source>
</evidence>
<evidence type="ECO:0000313" key="36">
    <source>
        <dbReference type="Ensembl" id="ENSGALP00010004789.1"/>
    </source>
</evidence>
<dbReference type="CTD" id="144811"/>
<comment type="catalytic activity">
    <reaction evidence="24">
        <text>adenosine + phosphate = alpha-D-ribose 1-phosphate + adenine</text>
        <dbReference type="Rhea" id="RHEA:27642"/>
        <dbReference type="ChEBI" id="CHEBI:16335"/>
        <dbReference type="ChEBI" id="CHEBI:16708"/>
        <dbReference type="ChEBI" id="CHEBI:43474"/>
        <dbReference type="ChEBI" id="CHEBI:57720"/>
        <dbReference type="EC" id="2.4.2.1"/>
    </reaction>
    <physiologicalReaction direction="left-to-right" evidence="24">
        <dbReference type="Rhea" id="RHEA:27643"/>
    </physiologicalReaction>
</comment>
<evidence type="ECO:0000256" key="24">
    <source>
        <dbReference type="ARBA" id="ARBA00048968"/>
    </source>
</evidence>
<keyword evidence="35" id="KW-0472">Membrane</keyword>
<evidence type="ECO:0000256" key="9">
    <source>
        <dbReference type="ARBA" id="ARBA00012784"/>
    </source>
</evidence>
<keyword evidence="14" id="KW-0479">Metal-binding</keyword>
<dbReference type="GO" id="GO:0047975">
    <property type="term" value="F:guanosine phosphorylase activity"/>
    <property type="evidence" value="ECO:0007669"/>
    <property type="project" value="Ensembl"/>
</dbReference>
<dbReference type="GO" id="GO:0005507">
    <property type="term" value="F:copper ion binding"/>
    <property type="evidence" value="ECO:0000318"/>
    <property type="project" value="GO_Central"/>
</dbReference>
<evidence type="ECO:0000256" key="30">
    <source>
        <dbReference type="ARBA" id="ARBA00079351"/>
    </source>
</evidence>
<dbReference type="GO" id="GO:0070431">
    <property type="term" value="P:nucleotide-binding oligomerization domain containing 2 signaling pathway"/>
    <property type="evidence" value="ECO:0007669"/>
    <property type="project" value="Ensembl"/>
</dbReference>
<evidence type="ECO:0000256" key="35">
    <source>
        <dbReference type="SAM" id="Phobius"/>
    </source>
</evidence>
<dbReference type="PANTHER" id="PTHR30616:SF2">
    <property type="entry name" value="PURINE NUCLEOSIDE PHOSPHORYLASE LACC1"/>
    <property type="match status" value="1"/>
</dbReference>
<evidence type="ECO:0000256" key="6">
    <source>
        <dbReference type="ARBA" id="ARBA00007353"/>
    </source>
</evidence>
<reference evidence="36" key="3">
    <citation type="submission" date="2025-09" db="UniProtKB">
        <authorList>
            <consortium name="Ensembl"/>
        </authorList>
    </citation>
    <scope>IDENTIFICATION</scope>
    <source>
        <strain evidence="36">broiler</strain>
    </source>
</reference>
<evidence type="ECO:0000256" key="33">
    <source>
        <dbReference type="ARBA" id="ARBA00081957"/>
    </source>
</evidence>
<keyword evidence="18" id="KW-0391">Immunity</keyword>
<dbReference type="GO" id="GO:0017061">
    <property type="term" value="F:S-methyl-5-thioadenosine phosphorylase activity"/>
    <property type="evidence" value="ECO:0007669"/>
    <property type="project" value="UniProtKB-EC"/>
</dbReference>
<dbReference type="Gene3D" id="3.60.140.10">
    <property type="entry name" value="CNF1/YfiH-like putative cysteine hydrolases"/>
    <property type="match status" value="1"/>
</dbReference>
<dbReference type="GO" id="GO:0005634">
    <property type="term" value="C:nucleus"/>
    <property type="evidence" value="ECO:0007669"/>
    <property type="project" value="UniProtKB-SubCell"/>
</dbReference>
<comment type="catalytic activity">
    <reaction evidence="25">
        <text>S-methyl-5'-thioadenosine + phosphate = 5-(methylsulfanyl)-alpha-D-ribose 1-phosphate + adenine</text>
        <dbReference type="Rhea" id="RHEA:11852"/>
        <dbReference type="ChEBI" id="CHEBI:16708"/>
        <dbReference type="ChEBI" id="CHEBI:17509"/>
        <dbReference type="ChEBI" id="CHEBI:43474"/>
        <dbReference type="ChEBI" id="CHEBI:58533"/>
        <dbReference type="EC" id="2.4.2.28"/>
    </reaction>
    <physiologicalReaction direction="left-to-right" evidence="25">
        <dbReference type="Rhea" id="RHEA:11853"/>
    </physiologicalReaction>
</comment>
<feature type="region of interest" description="Disordered" evidence="34">
    <location>
        <begin position="397"/>
        <end position="444"/>
    </location>
</feature>
<dbReference type="CDD" id="cd16833">
    <property type="entry name" value="YfiH"/>
    <property type="match status" value="1"/>
</dbReference>